<gene>
    <name evidence="2" type="ORF">GMARGA_LOCUS497</name>
</gene>
<comment type="caution">
    <text evidence="2">The sequence shown here is derived from an EMBL/GenBank/DDBJ whole genome shotgun (WGS) entry which is preliminary data.</text>
</comment>
<feature type="region of interest" description="Disordered" evidence="1">
    <location>
        <begin position="73"/>
        <end position="92"/>
    </location>
</feature>
<name>A0ABM8VWN6_GIGMA</name>
<organism evidence="2 3">
    <name type="scientific">Gigaspora margarita</name>
    <dbReference type="NCBI Taxonomy" id="4874"/>
    <lineage>
        <taxon>Eukaryota</taxon>
        <taxon>Fungi</taxon>
        <taxon>Fungi incertae sedis</taxon>
        <taxon>Mucoromycota</taxon>
        <taxon>Glomeromycotina</taxon>
        <taxon>Glomeromycetes</taxon>
        <taxon>Diversisporales</taxon>
        <taxon>Gigasporaceae</taxon>
        <taxon>Gigaspora</taxon>
    </lineage>
</organism>
<dbReference type="EMBL" id="CAJVQB010000086">
    <property type="protein sequence ID" value="CAG8465047.1"/>
    <property type="molecule type" value="Genomic_DNA"/>
</dbReference>
<dbReference type="Proteomes" id="UP000789901">
    <property type="component" value="Unassembled WGS sequence"/>
</dbReference>
<feature type="compositionally biased region" description="Polar residues" evidence="1">
    <location>
        <begin position="83"/>
        <end position="92"/>
    </location>
</feature>
<sequence length="92" mass="10695">MAGLRSNMIENLVDRARKNCPWKTGRYVDFLGKEKGKSYNLSIPENHPVLFLKPRDKKERFYWIEGAENIPIEKNPPGYLGSDDNNGNNYHK</sequence>
<protein>
    <submittedName>
        <fullName evidence="2">10479_t:CDS:1</fullName>
    </submittedName>
</protein>
<evidence type="ECO:0000256" key="1">
    <source>
        <dbReference type="SAM" id="MobiDB-lite"/>
    </source>
</evidence>
<keyword evidence="3" id="KW-1185">Reference proteome</keyword>
<accession>A0ABM8VWN6</accession>
<proteinExistence type="predicted"/>
<evidence type="ECO:0000313" key="3">
    <source>
        <dbReference type="Proteomes" id="UP000789901"/>
    </source>
</evidence>
<reference evidence="2 3" key="1">
    <citation type="submission" date="2021-06" db="EMBL/GenBank/DDBJ databases">
        <authorList>
            <person name="Kallberg Y."/>
            <person name="Tangrot J."/>
            <person name="Rosling A."/>
        </authorList>
    </citation>
    <scope>NUCLEOTIDE SEQUENCE [LARGE SCALE GENOMIC DNA]</scope>
    <source>
        <strain evidence="2 3">120-4 pot B 10/14</strain>
    </source>
</reference>
<evidence type="ECO:0000313" key="2">
    <source>
        <dbReference type="EMBL" id="CAG8465047.1"/>
    </source>
</evidence>